<feature type="region of interest" description="Disordered" evidence="1">
    <location>
        <begin position="438"/>
        <end position="476"/>
    </location>
</feature>
<dbReference type="PROSITE" id="PS51257">
    <property type="entry name" value="PROKAR_LIPOPROTEIN"/>
    <property type="match status" value="1"/>
</dbReference>
<dbReference type="Gene3D" id="3.40.710.10">
    <property type="entry name" value="DD-peptidase/beta-lactamase superfamily"/>
    <property type="match status" value="1"/>
</dbReference>
<dbReference type="SUPFAM" id="SSF56601">
    <property type="entry name" value="beta-lactamase/transpeptidase-like"/>
    <property type="match status" value="1"/>
</dbReference>
<proteinExistence type="predicted"/>
<dbReference type="PANTHER" id="PTHR46825">
    <property type="entry name" value="D-ALANYL-D-ALANINE-CARBOXYPEPTIDASE/ENDOPEPTIDASE AMPH"/>
    <property type="match status" value="1"/>
</dbReference>
<sequence>MRLVGPSPVSNSISRAGLFSAMILLGACATTPKGEASPDESTSQRPALLRTAQGEVVLDTARLQALLDKESESKKSPGMVMAVQIGNSPPWIGVTGCEDEACTQKMTPEARFRVGSITKNFVGTAILQQVDEGKVHLDDTLEKWLPGVFSNIDGKGITIRQMLNHTSGIESYTEAEEWITTVYMQPTHYWASPEALLSLVKALRDTSISQGTVVAPGSGFYYSNTNFILLGMIAAKADGHSTSEWEKVIQNRFLNKLGLTNSSIPPKRDTSLGSGNRGYVNFYNFLGQDSSGESNCVIVNPNCKNADSDFTAQDMSNAWSAGEIISTAADLTKWINAELKGSLLSEAIRKQQQTFMETCSSSVSGSCHTQDVLVGLGLFKQTKYGFIGHRGEIFGFNGTIQYLPQKDLTVVVLSNRTALDGNHVGNVPEDVAAELFPDLQPQGAPPAPQGDGSGQTVDSTDNIQHIRLPARFHRRR</sequence>
<feature type="domain" description="Beta-lactamase-related" evidence="2">
    <location>
        <begin position="64"/>
        <end position="420"/>
    </location>
</feature>
<dbReference type="EMBL" id="KJ710244">
    <property type="protein sequence ID" value="AID65219.1"/>
    <property type="molecule type" value="Genomic_DNA"/>
</dbReference>
<evidence type="ECO:0000256" key="1">
    <source>
        <dbReference type="SAM" id="MobiDB-lite"/>
    </source>
</evidence>
<organism evidence="3">
    <name type="scientific">Cystobacter fuscus</name>
    <dbReference type="NCBI Taxonomy" id="43"/>
    <lineage>
        <taxon>Bacteria</taxon>
        <taxon>Pseudomonadati</taxon>
        <taxon>Myxococcota</taxon>
        <taxon>Myxococcia</taxon>
        <taxon>Myxococcales</taxon>
        <taxon>Cystobacterineae</taxon>
        <taxon>Archangiaceae</taxon>
        <taxon>Cystobacter</taxon>
    </lineage>
</organism>
<protein>
    <submittedName>
        <fullName evidence="3">Beta-lactamase</fullName>
    </submittedName>
</protein>
<dbReference type="AlphaFoldDB" id="A0A068FFP0"/>
<dbReference type="InterPro" id="IPR001466">
    <property type="entry name" value="Beta-lactam-related"/>
</dbReference>
<dbReference type="Pfam" id="PF00144">
    <property type="entry name" value="Beta-lactamase"/>
    <property type="match status" value="1"/>
</dbReference>
<name>A0A068FFP0_9BACT</name>
<evidence type="ECO:0000259" key="2">
    <source>
        <dbReference type="Pfam" id="PF00144"/>
    </source>
</evidence>
<accession>A0A068FFP0</accession>
<dbReference type="InterPro" id="IPR050491">
    <property type="entry name" value="AmpC-like"/>
</dbReference>
<reference evidence="3" key="1">
    <citation type="journal article" date="2014" name="Org. Lett.">
        <title>Cystomanamides: structure and biosynthetic pathway of a family of glycosylated lipopeptides from myxobacteria.</title>
        <authorList>
            <person name="Etzbach L."/>
            <person name="Plaza A."/>
            <person name="Garcia R."/>
            <person name="Baumann S."/>
            <person name="Mueller R."/>
        </authorList>
    </citation>
    <scope>NUCLEOTIDE SEQUENCE</scope>
    <source>
        <strain evidence="3">MCy9118</strain>
    </source>
</reference>
<evidence type="ECO:0000313" key="3">
    <source>
        <dbReference type="EMBL" id="AID65219.1"/>
    </source>
</evidence>
<dbReference type="InterPro" id="IPR012338">
    <property type="entry name" value="Beta-lactam/transpept-like"/>
</dbReference>
<dbReference type="PANTHER" id="PTHR46825:SF9">
    <property type="entry name" value="BETA-LACTAMASE-RELATED DOMAIN-CONTAINING PROTEIN"/>
    <property type="match status" value="1"/>
</dbReference>